<dbReference type="EMBL" id="KI630330">
    <property type="protein sequence ID" value="EYU41305.1"/>
    <property type="molecule type" value="Genomic_DNA"/>
</dbReference>
<dbReference type="PANTHER" id="PTHR33702">
    <property type="entry name" value="BNAA09G40010D PROTEIN"/>
    <property type="match status" value="1"/>
</dbReference>
<dbReference type="Proteomes" id="UP000030748">
    <property type="component" value="Unassembled WGS sequence"/>
</dbReference>
<dbReference type="OMA" id="RFKNAYM"/>
<reference evidence="2 3" key="1">
    <citation type="journal article" date="2013" name="Proc. Natl. Acad. Sci. U.S.A.">
        <title>Fine-scale variation in meiotic recombination in Mimulus inferred from population shotgun sequencing.</title>
        <authorList>
            <person name="Hellsten U."/>
            <person name="Wright K.M."/>
            <person name="Jenkins J."/>
            <person name="Shu S."/>
            <person name="Yuan Y."/>
            <person name="Wessler S.R."/>
            <person name="Schmutz J."/>
            <person name="Willis J.H."/>
            <person name="Rokhsar D.S."/>
        </authorList>
    </citation>
    <scope>NUCLEOTIDE SEQUENCE [LARGE SCALE GENOMIC DNA]</scope>
    <source>
        <strain evidence="3">cv. DUN x IM62</strain>
    </source>
</reference>
<name>A0A022RQU2_ERYGU</name>
<keyword evidence="3" id="KW-1185">Reference proteome</keyword>
<gene>
    <name evidence="2" type="ORF">MIMGU_mgv1a015849mg</name>
</gene>
<proteinExistence type="predicted"/>
<dbReference type="KEGG" id="egt:105953437"/>
<dbReference type="PhylomeDB" id="A0A022RQU2"/>
<dbReference type="OrthoDB" id="764584at2759"/>
<feature type="compositionally biased region" description="Gly residues" evidence="1">
    <location>
        <begin position="36"/>
        <end position="47"/>
    </location>
</feature>
<feature type="region of interest" description="Disordered" evidence="1">
    <location>
        <begin position="13"/>
        <end position="48"/>
    </location>
</feature>
<sequence length="143" mass="16115">MEITPFRGQWRRKAGYNRISPTNRRNVKTARFGTGNSSGGGGGGGGKRPWRLRIGRKLRLMRLAAASPMKLWYRFKNAYMKMMLSLSETAGTSNSGNVFGTKRIPKAREAAPMAYSRSEFENRLVLEIYKSMVASLELGYNKK</sequence>
<evidence type="ECO:0000313" key="3">
    <source>
        <dbReference type="Proteomes" id="UP000030748"/>
    </source>
</evidence>
<accession>A0A022RQU2</accession>
<protein>
    <submittedName>
        <fullName evidence="2">Uncharacterized protein</fullName>
    </submittedName>
</protein>
<organism evidence="2 3">
    <name type="scientific">Erythranthe guttata</name>
    <name type="common">Yellow monkey flower</name>
    <name type="synonym">Mimulus guttatus</name>
    <dbReference type="NCBI Taxonomy" id="4155"/>
    <lineage>
        <taxon>Eukaryota</taxon>
        <taxon>Viridiplantae</taxon>
        <taxon>Streptophyta</taxon>
        <taxon>Embryophyta</taxon>
        <taxon>Tracheophyta</taxon>
        <taxon>Spermatophyta</taxon>
        <taxon>Magnoliopsida</taxon>
        <taxon>eudicotyledons</taxon>
        <taxon>Gunneridae</taxon>
        <taxon>Pentapetalae</taxon>
        <taxon>asterids</taxon>
        <taxon>lamiids</taxon>
        <taxon>Lamiales</taxon>
        <taxon>Phrymaceae</taxon>
        <taxon>Erythranthe</taxon>
    </lineage>
</organism>
<evidence type="ECO:0000313" key="2">
    <source>
        <dbReference type="EMBL" id="EYU41305.1"/>
    </source>
</evidence>
<dbReference type="PANTHER" id="PTHR33702:SF16">
    <property type="match status" value="1"/>
</dbReference>
<evidence type="ECO:0000256" key="1">
    <source>
        <dbReference type="SAM" id="MobiDB-lite"/>
    </source>
</evidence>
<dbReference type="AlphaFoldDB" id="A0A022RQU2"/>
<dbReference type="eggNOG" id="ENOG502S3JQ">
    <property type="taxonomic scope" value="Eukaryota"/>
</dbReference>